<dbReference type="AlphaFoldDB" id="A0A0C3RIT9"/>
<organism evidence="9 11">
    <name type="scientific">Sanguibacteroides justesenii</name>
    <dbReference type="NCBI Taxonomy" id="1547597"/>
    <lineage>
        <taxon>Bacteria</taxon>
        <taxon>Pseudomonadati</taxon>
        <taxon>Bacteroidota</taxon>
        <taxon>Bacteroidia</taxon>
        <taxon>Bacteroidales</taxon>
        <taxon>Porphyromonadaceae</taxon>
        <taxon>Sanguibacteroides</taxon>
    </lineage>
</organism>
<comment type="similarity">
    <text evidence="1">Belongs to the XseB family.</text>
</comment>
<evidence type="ECO:0000256" key="6">
    <source>
        <dbReference type="NCBIfam" id="TIGR01280"/>
    </source>
</evidence>
<comment type="caution">
    <text evidence="9">The sequence shown here is derived from an EMBL/GenBank/DDBJ whole genome shotgun (WGS) entry which is preliminary data.</text>
</comment>
<evidence type="ECO:0000313" key="9">
    <source>
        <dbReference type="EMBL" id="KIO45959.1"/>
    </source>
</evidence>
<evidence type="ECO:0000256" key="5">
    <source>
        <dbReference type="ARBA" id="ARBA00022839"/>
    </source>
</evidence>
<protein>
    <recommendedName>
        <fullName evidence="6">Exodeoxyribonuclease VII small subunit</fullName>
        <ecNumber evidence="6">3.1.11.6</ecNumber>
    </recommendedName>
</protein>
<evidence type="ECO:0000313" key="10">
    <source>
        <dbReference type="Proteomes" id="UP000031937"/>
    </source>
</evidence>
<proteinExistence type="inferred from homology"/>
<dbReference type="Gene3D" id="1.10.287.1040">
    <property type="entry name" value="Exonuclease VII, small subunit"/>
    <property type="match status" value="1"/>
</dbReference>
<evidence type="ECO:0000256" key="3">
    <source>
        <dbReference type="ARBA" id="ARBA00022722"/>
    </source>
</evidence>
<evidence type="ECO:0000313" key="8">
    <source>
        <dbReference type="EMBL" id="KIO43795.1"/>
    </source>
</evidence>
<dbReference type="Pfam" id="PF02609">
    <property type="entry name" value="Exonuc_VII_S"/>
    <property type="match status" value="1"/>
</dbReference>
<dbReference type="GO" id="GO:0009318">
    <property type="term" value="C:exodeoxyribonuclease VII complex"/>
    <property type="evidence" value="ECO:0007669"/>
    <property type="project" value="UniProtKB-UniRule"/>
</dbReference>
<accession>A0A0C3RIT9</accession>
<keyword evidence="2" id="KW-0963">Cytoplasm</keyword>
<keyword evidence="4" id="KW-0378">Hydrolase</keyword>
<dbReference type="SUPFAM" id="SSF116842">
    <property type="entry name" value="XseB-like"/>
    <property type="match status" value="1"/>
</dbReference>
<reference evidence="9 11" key="1">
    <citation type="submission" date="2014-07" db="EMBL/GenBank/DDBJ databases">
        <title>Porphyromonadaceae bacterium OUH 308042 = ATCC BAA-2681 = DSM 28342 draft genome.</title>
        <authorList>
            <person name="Sydenham T.V."/>
            <person name="Hasman H."/>
            <person name="Justensen U.S."/>
        </authorList>
    </citation>
    <scope>NUCLEOTIDE SEQUENCE [LARGE SCALE GENOMIC DNA]</scope>
    <source>
        <strain evidence="9 11">OUH 308042</strain>
    </source>
</reference>
<dbReference type="InterPro" id="IPR037004">
    <property type="entry name" value="Exonuc_VII_ssu_sf"/>
</dbReference>
<sequence>MEEKLNYKMAMAEIESIVSKLEDNKLDIDELGEKVKRVSQLIAFCKAKLHETEEEVENILKSMEV</sequence>
<reference evidence="8 10" key="2">
    <citation type="submission" date="2014-07" db="EMBL/GenBank/DDBJ databases">
        <title>Porphyromonadaceae bacterium OUH 334697 = ATCC BAA-2682 = DSM 28341 draft genome.</title>
        <authorList>
            <person name="Sydenham T.V."/>
            <person name="Hasman H."/>
            <person name="Justesen U.S."/>
        </authorList>
    </citation>
    <scope>NUCLEOTIDE SEQUENCE [LARGE SCALE GENOMIC DNA]</scope>
    <source>
        <strain evidence="8 10">OUH 334697</strain>
    </source>
</reference>
<keyword evidence="5" id="KW-0269">Exonuclease</keyword>
<dbReference type="EMBL" id="JPIT01000031">
    <property type="protein sequence ID" value="KIO43795.1"/>
    <property type="molecule type" value="Genomic_DNA"/>
</dbReference>
<dbReference type="EC" id="3.1.11.6" evidence="6"/>
<dbReference type="EMBL" id="JPIU01000037">
    <property type="protein sequence ID" value="KIO45959.1"/>
    <property type="molecule type" value="Genomic_DNA"/>
</dbReference>
<evidence type="ECO:0000256" key="1">
    <source>
        <dbReference type="ARBA" id="ARBA00009998"/>
    </source>
</evidence>
<dbReference type="InterPro" id="IPR003761">
    <property type="entry name" value="Exonuc_VII_S"/>
</dbReference>
<gene>
    <name evidence="9" type="ORF">BA92_05815</name>
    <name evidence="8" type="ORF">IE90_11860</name>
</gene>
<keyword evidence="3" id="KW-0540">Nuclease</keyword>
<dbReference type="GO" id="GO:0008855">
    <property type="term" value="F:exodeoxyribonuclease VII activity"/>
    <property type="evidence" value="ECO:0007669"/>
    <property type="project" value="UniProtKB-UniRule"/>
</dbReference>
<evidence type="ECO:0000256" key="7">
    <source>
        <dbReference type="SAM" id="Coils"/>
    </source>
</evidence>
<dbReference type="GO" id="GO:0006308">
    <property type="term" value="P:DNA catabolic process"/>
    <property type="evidence" value="ECO:0007669"/>
    <property type="project" value="UniProtKB-UniRule"/>
</dbReference>
<name>A0A0C3RIT9_9PORP</name>
<dbReference type="Proteomes" id="UP000031937">
    <property type="component" value="Unassembled WGS sequence"/>
</dbReference>
<dbReference type="RefSeq" id="WP_041503975.1">
    <property type="nucleotide sequence ID" value="NZ_JPIT01000031.1"/>
</dbReference>
<keyword evidence="11" id="KW-1185">Reference proteome</keyword>
<dbReference type="NCBIfam" id="TIGR01280">
    <property type="entry name" value="xseB"/>
    <property type="match status" value="1"/>
</dbReference>
<dbReference type="OrthoDB" id="1525214at2"/>
<dbReference type="Proteomes" id="UP000031980">
    <property type="component" value="Unassembled WGS sequence"/>
</dbReference>
<evidence type="ECO:0000256" key="2">
    <source>
        <dbReference type="ARBA" id="ARBA00022490"/>
    </source>
</evidence>
<keyword evidence="7" id="KW-0175">Coiled coil</keyword>
<feature type="coiled-coil region" evidence="7">
    <location>
        <begin position="35"/>
        <end position="62"/>
    </location>
</feature>
<evidence type="ECO:0000313" key="11">
    <source>
        <dbReference type="Proteomes" id="UP000031980"/>
    </source>
</evidence>
<evidence type="ECO:0000256" key="4">
    <source>
        <dbReference type="ARBA" id="ARBA00022801"/>
    </source>
</evidence>